<dbReference type="InterPro" id="IPR044665">
    <property type="entry name" value="E_coli_cyclophilin_A-like"/>
</dbReference>
<evidence type="ECO:0000313" key="6">
    <source>
        <dbReference type="Proteomes" id="UP000824755"/>
    </source>
</evidence>
<dbReference type="Pfam" id="PF00160">
    <property type="entry name" value="Pro_isomerase"/>
    <property type="match status" value="1"/>
</dbReference>
<organism evidence="5 6">
    <name type="scientific">Lysobacter soyae</name>
    <dbReference type="NCBI Taxonomy" id="2764185"/>
    <lineage>
        <taxon>Bacteria</taxon>
        <taxon>Pseudomonadati</taxon>
        <taxon>Pseudomonadota</taxon>
        <taxon>Gammaproteobacteria</taxon>
        <taxon>Lysobacterales</taxon>
        <taxon>Lysobacteraceae</taxon>
        <taxon>Lysobacter</taxon>
    </lineage>
</organism>
<dbReference type="InterPro" id="IPR029000">
    <property type="entry name" value="Cyclophilin-like_dom_sf"/>
</dbReference>
<dbReference type="GO" id="GO:0016853">
    <property type="term" value="F:isomerase activity"/>
    <property type="evidence" value="ECO:0007669"/>
    <property type="project" value="UniProtKB-KW"/>
</dbReference>
<evidence type="ECO:0000313" key="5">
    <source>
        <dbReference type="EMBL" id="QYR53695.1"/>
    </source>
</evidence>
<gene>
    <name evidence="5" type="ORF">H8L67_04190</name>
</gene>
<dbReference type="Proteomes" id="UP000824755">
    <property type="component" value="Chromosome"/>
</dbReference>
<dbReference type="PROSITE" id="PS50072">
    <property type="entry name" value="CSA_PPIASE_2"/>
    <property type="match status" value="1"/>
</dbReference>
<sequence length="310" mass="33966">MNRHIARVTGFAALFATALWAGGLRAEGNKPTYQSANQIIDAAPATAWRTPDPSQVLYMDLADGKRVIIELAPHFAPQHVANIQALAHGGFWDGLSIYRSQDNYVVQFGDPDADDATKAKPLSAGAKPKLVAEFERSSKQLPFHRLKDVDGWAPETGFSNGFPAARDPATQTAWMTHCYGTLGAGRGNEADSSTGAELYVIIGDAPRGLDRNITVVGRVLQGMENLSVIPRGPAPMGFFEDPAKRVPIKSIRLEADVPVAERTPLQVFRTDTVWFDRAIEARRNRRDEWYKRPANHIGICSVAPVVRTPK</sequence>
<dbReference type="Gene3D" id="2.40.100.10">
    <property type="entry name" value="Cyclophilin-like"/>
    <property type="match status" value="1"/>
</dbReference>
<protein>
    <recommendedName>
        <fullName evidence="1">peptidylprolyl isomerase</fullName>
        <ecNumber evidence="1">5.2.1.8</ecNumber>
    </recommendedName>
</protein>
<dbReference type="RefSeq" id="WP_220380502.1">
    <property type="nucleotide sequence ID" value="NZ_CP080544.1"/>
</dbReference>
<feature type="domain" description="PPIase cyclophilin-type" evidence="4">
    <location>
        <begin position="66"/>
        <end position="253"/>
    </location>
</feature>
<reference evidence="5 6" key="1">
    <citation type="submission" date="2021-08" db="EMBL/GenBank/DDBJ databases">
        <title>Lysobacter sp. strain CJ11 Genome sequencing and assembly.</title>
        <authorList>
            <person name="Kim I."/>
        </authorList>
    </citation>
    <scope>NUCLEOTIDE SEQUENCE [LARGE SCALE GENOMIC DNA]</scope>
    <source>
        <strain evidence="5 6">CJ11</strain>
    </source>
</reference>
<keyword evidence="2" id="KW-0697">Rotamase</keyword>
<dbReference type="InterPro" id="IPR002130">
    <property type="entry name" value="Cyclophilin-type_PPIase_dom"/>
</dbReference>
<evidence type="ECO:0000256" key="2">
    <source>
        <dbReference type="ARBA" id="ARBA00023110"/>
    </source>
</evidence>
<name>A0ABX8WS92_9GAMM</name>
<proteinExistence type="predicted"/>
<evidence type="ECO:0000259" key="4">
    <source>
        <dbReference type="PROSITE" id="PS50072"/>
    </source>
</evidence>
<dbReference type="EC" id="5.2.1.8" evidence="1"/>
<keyword evidence="3 5" id="KW-0413">Isomerase</keyword>
<evidence type="ECO:0000256" key="1">
    <source>
        <dbReference type="ARBA" id="ARBA00013194"/>
    </source>
</evidence>
<evidence type="ECO:0000256" key="3">
    <source>
        <dbReference type="ARBA" id="ARBA00023235"/>
    </source>
</evidence>
<dbReference type="SUPFAM" id="SSF50891">
    <property type="entry name" value="Cyclophilin-like"/>
    <property type="match status" value="1"/>
</dbReference>
<keyword evidence="6" id="KW-1185">Reference proteome</keyword>
<dbReference type="EMBL" id="CP080544">
    <property type="protein sequence ID" value="QYR53695.1"/>
    <property type="molecule type" value="Genomic_DNA"/>
</dbReference>
<dbReference type="PANTHER" id="PTHR43246">
    <property type="entry name" value="PEPTIDYL-PROLYL CIS-TRANS ISOMERASE CYP38, CHLOROPLASTIC"/>
    <property type="match status" value="1"/>
</dbReference>
<accession>A0ABX8WS92</accession>